<gene>
    <name evidence="1" type="ORF">SAMEA3353536_00281</name>
</gene>
<dbReference type="EMBL" id="CAATHD010000001">
    <property type="protein sequence ID" value="VNP80305.1"/>
    <property type="molecule type" value="Genomic_DNA"/>
</dbReference>
<accession>A0A4J1XI64</accession>
<proteinExistence type="predicted"/>
<name>A0A4J1XI64_STREE</name>
<organism evidence="1">
    <name type="scientific">Streptococcus pneumoniae</name>
    <dbReference type="NCBI Taxonomy" id="1313"/>
    <lineage>
        <taxon>Bacteria</taxon>
        <taxon>Bacillati</taxon>
        <taxon>Bacillota</taxon>
        <taxon>Bacilli</taxon>
        <taxon>Lactobacillales</taxon>
        <taxon>Streptococcaceae</taxon>
        <taxon>Streptococcus</taxon>
    </lineage>
</organism>
<evidence type="ECO:0008006" key="2">
    <source>
        <dbReference type="Google" id="ProtNLM"/>
    </source>
</evidence>
<dbReference type="AlphaFoldDB" id="A0A4J1XI64"/>
<evidence type="ECO:0000313" key="1">
    <source>
        <dbReference type="EMBL" id="VNP80305.1"/>
    </source>
</evidence>
<reference evidence="1" key="1">
    <citation type="submission" date="2019-04" db="EMBL/GenBank/DDBJ databases">
        <authorList>
            <consortium name="Pathogen Informatics"/>
        </authorList>
    </citation>
    <scope>NUCLEOTIDE SEQUENCE</scope>
    <source>
        <strain evidence="1">GPSC90</strain>
    </source>
</reference>
<protein>
    <recommendedName>
        <fullName evidence="2">Phage gp6-like head-tail connector protein</fullName>
    </recommendedName>
</protein>
<sequence>MSIELLKKLTGEEDTQLLMLLQTRATNLILSETNRTSLTPALSLLIPDAIELHNRSGAEGERSRTEGGIAVVYGENGLSTGLLQRIRMHRLARVAGHVFEAE</sequence>